<evidence type="ECO:0000313" key="1">
    <source>
        <dbReference type="EMBL" id="KAK2957450.1"/>
    </source>
</evidence>
<dbReference type="InterPro" id="IPR036375">
    <property type="entry name" value="Hemopexin-like_dom_sf"/>
</dbReference>
<dbReference type="SUPFAM" id="SSF50923">
    <property type="entry name" value="Hemopexin-like domain"/>
    <property type="match status" value="1"/>
</dbReference>
<evidence type="ECO:0000313" key="2">
    <source>
        <dbReference type="Proteomes" id="UP001281761"/>
    </source>
</evidence>
<comment type="caution">
    <text evidence="1">The sequence shown here is derived from an EMBL/GenBank/DDBJ whole genome shotgun (WGS) entry which is preliminary data.</text>
</comment>
<reference evidence="1 2" key="1">
    <citation type="journal article" date="2022" name="bioRxiv">
        <title>Genomics of Preaxostyla Flagellates Illuminates Evolutionary Transitions and the Path Towards Mitochondrial Loss.</title>
        <authorList>
            <person name="Novak L.V.F."/>
            <person name="Treitli S.C."/>
            <person name="Pyrih J."/>
            <person name="Halakuc P."/>
            <person name="Pipaliya S.V."/>
            <person name="Vacek V."/>
            <person name="Brzon O."/>
            <person name="Soukal P."/>
            <person name="Eme L."/>
            <person name="Dacks J.B."/>
            <person name="Karnkowska A."/>
            <person name="Elias M."/>
            <person name="Hampl V."/>
        </authorList>
    </citation>
    <scope>NUCLEOTIDE SEQUENCE [LARGE SCALE GENOMIC DNA]</scope>
    <source>
        <strain evidence="1">NAU3</strain>
        <tissue evidence="1">Gut</tissue>
    </source>
</reference>
<gene>
    <name evidence="1" type="ORF">BLNAU_7606</name>
</gene>
<proteinExistence type="predicted"/>
<protein>
    <submittedName>
        <fullName evidence="1">Uncharacterized protein</fullName>
    </submittedName>
</protein>
<accession>A0ABQ9Y134</accession>
<name>A0ABQ9Y134_9EUKA</name>
<sequence>MSTKAIIFDRISSFSTLMNPDSTEREILDLRSYTFDILQEAECVEEESKQIRSLTILHRNVKIDSSHSFFAYAILYVDGIGRLHIKPFHFPKCGIEEATKKTRDWVEKIELPPPDERFSIVKSQGDVAFALTESGQLWTRGIKPEGGWSDEEKFIISPHFDAKDGMMNSSLGPSKIKSFSFEGQTAIILLENGAVFLYGKLDDMLAYNPSVDAEGILELTDSSKFNPKFEPTLSGDLNNAAGSYGIFGTFKPVKYYRKMRTFVCEEGTIFFRVLVNTERVMQVIFTPVDRYKYFSGLTMVAMGSHVLDAYLTDQGRLVVFKGDRAVSLIPSDLLSPRIHRFTPIPLDQVAAILLPRDSSMLVLAKDGRVFRFDNHTEAQNRPSVDITSHVTRSTVDDLHPAPMSISKYFQTGMQIVLLFK</sequence>
<keyword evidence="2" id="KW-1185">Reference proteome</keyword>
<dbReference type="EMBL" id="JARBJD010000046">
    <property type="protein sequence ID" value="KAK2957450.1"/>
    <property type="molecule type" value="Genomic_DNA"/>
</dbReference>
<organism evidence="1 2">
    <name type="scientific">Blattamonas nauphoetae</name>
    <dbReference type="NCBI Taxonomy" id="2049346"/>
    <lineage>
        <taxon>Eukaryota</taxon>
        <taxon>Metamonada</taxon>
        <taxon>Preaxostyla</taxon>
        <taxon>Oxymonadida</taxon>
        <taxon>Blattamonas</taxon>
    </lineage>
</organism>
<dbReference type="Proteomes" id="UP001281761">
    <property type="component" value="Unassembled WGS sequence"/>
</dbReference>